<evidence type="ECO:0000313" key="2">
    <source>
        <dbReference type="Proteomes" id="UP000664904"/>
    </source>
</evidence>
<protein>
    <submittedName>
        <fullName evidence="1">Uncharacterized protein</fullName>
    </submittedName>
</protein>
<accession>A0A975DEZ2</accession>
<dbReference type="Proteomes" id="UP000664904">
    <property type="component" value="Chromosome"/>
</dbReference>
<dbReference type="AlphaFoldDB" id="A0A975DEZ2"/>
<dbReference type="KEGG" id="pxi:J5O05_09940"/>
<dbReference type="EMBL" id="CP072133">
    <property type="protein sequence ID" value="QTH70339.1"/>
    <property type="molecule type" value="Genomic_DNA"/>
</dbReference>
<dbReference type="RefSeq" id="WP_208841935.1">
    <property type="nucleotide sequence ID" value="NZ_CP072133.1"/>
</dbReference>
<gene>
    <name evidence="1" type="ORF">J5O05_09940</name>
</gene>
<keyword evidence="2" id="KW-1185">Reference proteome</keyword>
<name>A0A975DEZ2_9GAMM</name>
<reference evidence="1" key="1">
    <citation type="submission" date="2021-03" db="EMBL/GenBank/DDBJ databases">
        <title>Complete Genome of Pseudoalteromonas xiamenensis STKMTI.2, a new potential marine bacterium producing anti-Vibrio compounds.</title>
        <authorList>
            <person name="Handayani D.P."/>
            <person name="Isnansetyo A."/>
            <person name="Istiqomah I."/>
            <person name="Jumina J."/>
        </authorList>
    </citation>
    <scope>NUCLEOTIDE SEQUENCE</scope>
    <source>
        <strain evidence="1">STKMTI.2</strain>
    </source>
</reference>
<proteinExistence type="predicted"/>
<organism evidence="1 2">
    <name type="scientific">Pseudoalteromonas xiamenensis</name>
    <dbReference type="NCBI Taxonomy" id="882626"/>
    <lineage>
        <taxon>Bacteria</taxon>
        <taxon>Pseudomonadati</taxon>
        <taxon>Pseudomonadota</taxon>
        <taxon>Gammaproteobacteria</taxon>
        <taxon>Alteromonadales</taxon>
        <taxon>Pseudoalteromonadaceae</taxon>
        <taxon>Pseudoalteromonas</taxon>
    </lineage>
</organism>
<evidence type="ECO:0000313" key="1">
    <source>
        <dbReference type="EMBL" id="QTH70339.1"/>
    </source>
</evidence>
<sequence>MKLKVSKKSIKNLSNNEAAKVVGAGVDRPNDIIENSCQSVCTMAAL</sequence>